<keyword evidence="1" id="KW-0472">Membrane</keyword>
<proteinExistence type="predicted"/>
<reference evidence="2" key="1">
    <citation type="submission" date="2020-05" db="UniProtKB">
        <authorList>
            <consortium name="EnsemblMetazoa"/>
        </authorList>
    </citation>
    <scope>IDENTIFICATION</scope>
    <source>
        <strain evidence="2">TTRI</strain>
    </source>
</reference>
<name>A0A1A9V0Y9_GLOAU</name>
<keyword evidence="1" id="KW-1133">Transmembrane helix</keyword>
<accession>A0A1A9V0Y9</accession>
<evidence type="ECO:0000313" key="2">
    <source>
        <dbReference type="EnsemblMetazoa" id="GAUT022236-PA"/>
    </source>
</evidence>
<dbReference type="EnsemblMetazoa" id="GAUT022236-RA">
    <property type="protein sequence ID" value="GAUT022236-PA"/>
    <property type="gene ID" value="GAUT022236"/>
</dbReference>
<dbReference type="Proteomes" id="UP000078200">
    <property type="component" value="Unassembled WGS sequence"/>
</dbReference>
<keyword evidence="1" id="KW-0812">Transmembrane</keyword>
<organism evidence="2 3">
    <name type="scientific">Glossina austeni</name>
    <name type="common">Savannah tsetse fly</name>
    <dbReference type="NCBI Taxonomy" id="7395"/>
    <lineage>
        <taxon>Eukaryota</taxon>
        <taxon>Metazoa</taxon>
        <taxon>Ecdysozoa</taxon>
        <taxon>Arthropoda</taxon>
        <taxon>Hexapoda</taxon>
        <taxon>Insecta</taxon>
        <taxon>Pterygota</taxon>
        <taxon>Neoptera</taxon>
        <taxon>Endopterygota</taxon>
        <taxon>Diptera</taxon>
        <taxon>Brachycera</taxon>
        <taxon>Muscomorpha</taxon>
        <taxon>Hippoboscoidea</taxon>
        <taxon>Glossinidae</taxon>
        <taxon>Glossina</taxon>
    </lineage>
</organism>
<dbReference type="VEuPathDB" id="VectorBase:GAUT022236"/>
<evidence type="ECO:0000313" key="3">
    <source>
        <dbReference type="Proteomes" id="UP000078200"/>
    </source>
</evidence>
<dbReference type="AlphaFoldDB" id="A0A1A9V0Y9"/>
<keyword evidence="3" id="KW-1185">Reference proteome</keyword>
<feature type="transmembrane region" description="Helical" evidence="1">
    <location>
        <begin position="59"/>
        <end position="78"/>
    </location>
</feature>
<feature type="transmembrane region" description="Helical" evidence="1">
    <location>
        <begin position="36"/>
        <end position="53"/>
    </location>
</feature>
<sequence length="109" mass="12350">MFPKHTFKRCANIENIFLYPTPHAALCNTTTKMTRFAFFFFLILSGNCGLVIDLKTEEIATPGITAAIIAALVLKHNFKKLIEDKQADCGIYAFQKHIYTVRGFQYVLA</sequence>
<protein>
    <submittedName>
        <fullName evidence="2">Uncharacterized protein</fullName>
    </submittedName>
</protein>
<evidence type="ECO:0000256" key="1">
    <source>
        <dbReference type="SAM" id="Phobius"/>
    </source>
</evidence>